<gene>
    <name evidence="2" type="ORF">BP00DRAFT_445551</name>
</gene>
<keyword evidence="3" id="KW-1185">Reference proteome</keyword>
<reference evidence="2 3" key="1">
    <citation type="submission" date="2018-02" db="EMBL/GenBank/DDBJ databases">
        <title>The genomes of Aspergillus section Nigri reveals drivers in fungal speciation.</title>
        <authorList>
            <consortium name="DOE Joint Genome Institute"/>
            <person name="Vesth T.C."/>
            <person name="Nybo J."/>
            <person name="Theobald S."/>
            <person name="Brandl J."/>
            <person name="Frisvad J.C."/>
            <person name="Nielsen K.F."/>
            <person name="Lyhne E.K."/>
            <person name="Kogle M.E."/>
            <person name="Kuo A."/>
            <person name="Riley R."/>
            <person name="Clum A."/>
            <person name="Nolan M."/>
            <person name="Lipzen A."/>
            <person name="Salamov A."/>
            <person name="Henrissat B."/>
            <person name="Wiebenga A."/>
            <person name="De vries R.P."/>
            <person name="Grigoriev I.V."/>
            <person name="Mortensen U.H."/>
            <person name="Andersen M.R."/>
            <person name="Baker S.E."/>
        </authorList>
    </citation>
    <scope>NUCLEOTIDE SEQUENCE [LARGE SCALE GENOMIC DNA]</scope>
    <source>
        <strain evidence="2 3">CBS 114.80</strain>
    </source>
</reference>
<evidence type="ECO:0000256" key="1">
    <source>
        <dbReference type="SAM" id="MobiDB-lite"/>
    </source>
</evidence>
<dbReference type="Proteomes" id="UP000248817">
    <property type="component" value="Unassembled WGS sequence"/>
</dbReference>
<proteinExistence type="predicted"/>
<dbReference type="EMBL" id="KZ825492">
    <property type="protein sequence ID" value="PYI32517.1"/>
    <property type="molecule type" value="Genomic_DNA"/>
</dbReference>
<protein>
    <submittedName>
        <fullName evidence="2">Uncharacterized protein</fullName>
    </submittedName>
</protein>
<name>A0A2V5J4N8_9EURO</name>
<dbReference type="AlphaFoldDB" id="A0A2V5J4N8"/>
<evidence type="ECO:0000313" key="2">
    <source>
        <dbReference type="EMBL" id="PYI32517.1"/>
    </source>
</evidence>
<feature type="region of interest" description="Disordered" evidence="1">
    <location>
        <begin position="123"/>
        <end position="145"/>
    </location>
</feature>
<evidence type="ECO:0000313" key="3">
    <source>
        <dbReference type="Proteomes" id="UP000248817"/>
    </source>
</evidence>
<accession>A0A2V5J4N8</accession>
<feature type="compositionally biased region" description="Low complexity" evidence="1">
    <location>
        <begin position="123"/>
        <end position="135"/>
    </location>
</feature>
<organism evidence="2 3">
    <name type="scientific">Aspergillus indologenus CBS 114.80</name>
    <dbReference type="NCBI Taxonomy" id="1450541"/>
    <lineage>
        <taxon>Eukaryota</taxon>
        <taxon>Fungi</taxon>
        <taxon>Dikarya</taxon>
        <taxon>Ascomycota</taxon>
        <taxon>Pezizomycotina</taxon>
        <taxon>Eurotiomycetes</taxon>
        <taxon>Eurotiomycetidae</taxon>
        <taxon>Eurotiales</taxon>
        <taxon>Aspergillaceae</taxon>
        <taxon>Aspergillus</taxon>
        <taxon>Aspergillus subgen. Circumdati</taxon>
    </lineage>
</organism>
<sequence>MDAQALVIGAAPAPAPAPMETWQTEFEGHTITVHTDAVFTDSRGSGPTDPVTWTRTTTVGAELDVSVNGNVVQGPTVLAFNLPADLADPWEFAARFLQHEWRAQRQNHTNSYPPEMLFGASRRVSSANARASSTRPRPPTTGPRCSGPFAFKTDLLFKQGGPGAGAVAVAGRGLIFVAWLLDMLASLTDRLSARDGR</sequence>